<dbReference type="PROSITE" id="PS50977">
    <property type="entry name" value="HTH_TETR_2"/>
    <property type="match status" value="1"/>
</dbReference>
<keyword evidence="1" id="KW-0805">Transcription regulation</keyword>
<dbReference type="GO" id="GO:0000976">
    <property type="term" value="F:transcription cis-regulatory region binding"/>
    <property type="evidence" value="ECO:0007669"/>
    <property type="project" value="TreeGrafter"/>
</dbReference>
<dbReference type="Gene3D" id="1.10.357.10">
    <property type="entry name" value="Tetracycline Repressor, domain 2"/>
    <property type="match status" value="1"/>
</dbReference>
<evidence type="ECO:0000256" key="3">
    <source>
        <dbReference type="ARBA" id="ARBA00023163"/>
    </source>
</evidence>
<dbReference type="InterPro" id="IPR036271">
    <property type="entry name" value="Tet_transcr_reg_TetR-rel_C_sf"/>
</dbReference>
<name>A0A1T4PBP3_VIBCI</name>
<keyword evidence="7" id="KW-1185">Reference proteome</keyword>
<dbReference type="InterPro" id="IPR009057">
    <property type="entry name" value="Homeodomain-like_sf"/>
</dbReference>
<evidence type="ECO:0000256" key="1">
    <source>
        <dbReference type="ARBA" id="ARBA00023015"/>
    </source>
</evidence>
<dbReference type="SUPFAM" id="SSF46689">
    <property type="entry name" value="Homeodomain-like"/>
    <property type="match status" value="1"/>
</dbReference>
<dbReference type="Proteomes" id="UP000190834">
    <property type="component" value="Unassembled WGS sequence"/>
</dbReference>
<dbReference type="Pfam" id="PF00440">
    <property type="entry name" value="TetR_N"/>
    <property type="match status" value="1"/>
</dbReference>
<evidence type="ECO:0000256" key="2">
    <source>
        <dbReference type="ARBA" id="ARBA00023125"/>
    </source>
</evidence>
<keyword evidence="3" id="KW-0804">Transcription</keyword>
<evidence type="ECO:0000256" key="4">
    <source>
        <dbReference type="PROSITE-ProRule" id="PRU00335"/>
    </source>
</evidence>
<dbReference type="NCBIfam" id="NF040929">
    <property type="entry name" value="quorum_TF_HapR"/>
    <property type="match status" value="1"/>
</dbReference>
<reference evidence="7" key="1">
    <citation type="submission" date="2017-02" db="EMBL/GenBank/DDBJ databases">
        <authorList>
            <person name="Varghese N."/>
            <person name="Submissions S."/>
        </authorList>
    </citation>
    <scope>NUCLEOTIDE SEQUENCE [LARGE SCALE GENOMIC DNA]</scope>
    <source>
        <strain evidence="7">DSM 19608</strain>
    </source>
</reference>
<organism evidence="6 7">
    <name type="scientific">Vibrio cincinnatiensis DSM 19608</name>
    <dbReference type="NCBI Taxonomy" id="1123491"/>
    <lineage>
        <taxon>Bacteria</taxon>
        <taxon>Pseudomonadati</taxon>
        <taxon>Pseudomonadota</taxon>
        <taxon>Gammaproteobacteria</taxon>
        <taxon>Vibrionales</taxon>
        <taxon>Vibrionaceae</taxon>
        <taxon>Vibrio</taxon>
    </lineage>
</organism>
<dbReference type="EMBL" id="FUXB01000007">
    <property type="protein sequence ID" value="SJZ88889.1"/>
    <property type="molecule type" value="Genomic_DNA"/>
</dbReference>
<dbReference type="STRING" id="1123491.SAMN02745782_01645"/>
<dbReference type="PRINTS" id="PR00455">
    <property type="entry name" value="HTHTETR"/>
</dbReference>
<keyword evidence="2 4" id="KW-0238">DNA-binding</keyword>
<sequence>MDASIEKRPRTRLSPQKRKQQLMEIALEVFAKRGIGRGGHADIAEIAQVSVATVFNYFPTREDLVDDVLTFVVRQFSNFLTDQIDLDLDAKENMHNIASAMVNLAIDDCYWLKVWFEWSASTREEVWPLFVSSNKTNQLLIRNIFVKAIERGEVCAQLDAENLAMLFHGVCYSLFVQANRVRDEQKVCQLVNHYLDMLCIYNREHLSIAS</sequence>
<dbReference type="FunFam" id="1.10.357.10:FF:000019">
    <property type="entry name" value="LuxR family transcriptional regulator"/>
    <property type="match status" value="1"/>
</dbReference>
<feature type="domain" description="HTH tetR-type" evidence="5">
    <location>
        <begin position="16"/>
        <end position="76"/>
    </location>
</feature>
<dbReference type="RefSeq" id="WP_078926043.1">
    <property type="nucleotide sequence ID" value="NZ_FUXB01000007.1"/>
</dbReference>
<dbReference type="PANTHER" id="PTHR30055">
    <property type="entry name" value="HTH-TYPE TRANSCRIPTIONAL REGULATOR RUTR"/>
    <property type="match status" value="1"/>
</dbReference>
<dbReference type="GO" id="GO:0003700">
    <property type="term" value="F:DNA-binding transcription factor activity"/>
    <property type="evidence" value="ECO:0007669"/>
    <property type="project" value="TreeGrafter"/>
</dbReference>
<dbReference type="SUPFAM" id="SSF48498">
    <property type="entry name" value="Tetracyclin repressor-like, C-terminal domain"/>
    <property type="match status" value="1"/>
</dbReference>
<dbReference type="GeneID" id="70582773"/>
<dbReference type="AlphaFoldDB" id="A0A1T4PBP3"/>
<dbReference type="OrthoDB" id="155497at2"/>
<dbReference type="PANTHER" id="PTHR30055:SF234">
    <property type="entry name" value="HTH-TYPE TRANSCRIPTIONAL REGULATOR BETI"/>
    <property type="match status" value="1"/>
</dbReference>
<feature type="DNA-binding region" description="H-T-H motif" evidence="4">
    <location>
        <begin position="39"/>
        <end position="58"/>
    </location>
</feature>
<protein>
    <submittedName>
        <fullName evidence="6">Transcriptional regulator, TetR family</fullName>
    </submittedName>
</protein>
<dbReference type="InterPro" id="IPR050109">
    <property type="entry name" value="HTH-type_TetR-like_transc_reg"/>
</dbReference>
<dbReference type="InterPro" id="IPR001647">
    <property type="entry name" value="HTH_TetR"/>
</dbReference>
<gene>
    <name evidence="6" type="ORF">SAMN02745782_01645</name>
</gene>
<proteinExistence type="predicted"/>
<evidence type="ECO:0000259" key="5">
    <source>
        <dbReference type="PROSITE" id="PS50977"/>
    </source>
</evidence>
<accession>A0A1T4PBP3</accession>
<evidence type="ECO:0000313" key="7">
    <source>
        <dbReference type="Proteomes" id="UP000190834"/>
    </source>
</evidence>
<evidence type="ECO:0000313" key="6">
    <source>
        <dbReference type="EMBL" id="SJZ88889.1"/>
    </source>
</evidence>